<accession>A0ABU1MN86</accession>
<keyword evidence="14" id="KW-1185">Reference proteome</keyword>
<evidence type="ECO:0000256" key="9">
    <source>
        <dbReference type="ARBA" id="ARBA00025772"/>
    </source>
</evidence>
<evidence type="ECO:0000256" key="7">
    <source>
        <dbReference type="ARBA" id="ARBA00022989"/>
    </source>
</evidence>
<feature type="transmembrane region" description="Helical" evidence="11">
    <location>
        <begin position="12"/>
        <end position="34"/>
    </location>
</feature>
<evidence type="ECO:0000313" key="14">
    <source>
        <dbReference type="Proteomes" id="UP001184150"/>
    </source>
</evidence>
<dbReference type="InterPro" id="IPR012902">
    <property type="entry name" value="N_methyl_site"/>
</dbReference>
<reference evidence="13 14" key="1">
    <citation type="submission" date="2023-07" db="EMBL/GenBank/DDBJ databases">
        <title>Sorghum-associated microbial communities from plants grown in Nebraska, USA.</title>
        <authorList>
            <person name="Schachtman D."/>
        </authorList>
    </citation>
    <scope>NUCLEOTIDE SEQUENCE [LARGE SCALE GENOMIC DNA]</scope>
    <source>
        <strain evidence="13 14">DS1027</strain>
    </source>
</reference>
<evidence type="ECO:0000256" key="3">
    <source>
        <dbReference type="ARBA" id="ARBA00022475"/>
    </source>
</evidence>
<dbReference type="InterPro" id="IPR045584">
    <property type="entry name" value="Pilin-like"/>
</dbReference>
<comment type="subcellular location">
    <subcellularLocation>
        <location evidence="1">Cell inner membrane</location>
        <topology evidence="1">Single-pass membrane protein</topology>
    </subcellularLocation>
</comment>
<evidence type="ECO:0000256" key="2">
    <source>
        <dbReference type="ARBA" id="ARBA00021549"/>
    </source>
</evidence>
<keyword evidence="8 11" id="KW-0472">Membrane</keyword>
<keyword evidence="7 11" id="KW-1133">Transmembrane helix</keyword>
<evidence type="ECO:0000256" key="10">
    <source>
        <dbReference type="ARBA" id="ARBA00030775"/>
    </source>
</evidence>
<gene>
    <name evidence="13" type="ORF">J2792_002679</name>
</gene>
<comment type="similarity">
    <text evidence="9">Belongs to the GSP H family.</text>
</comment>
<evidence type="ECO:0000259" key="12">
    <source>
        <dbReference type="Pfam" id="PF12019"/>
    </source>
</evidence>
<dbReference type="PRINTS" id="PR00885">
    <property type="entry name" value="BCTERIALGSPH"/>
</dbReference>
<proteinExistence type="inferred from homology"/>
<dbReference type="Pfam" id="PF07963">
    <property type="entry name" value="N_methyl"/>
    <property type="match status" value="1"/>
</dbReference>
<dbReference type="Gene3D" id="3.55.40.10">
    <property type="entry name" value="minor pseudopilin epsh domain"/>
    <property type="match status" value="1"/>
</dbReference>
<evidence type="ECO:0000313" key="13">
    <source>
        <dbReference type="EMBL" id="MDR6511803.1"/>
    </source>
</evidence>
<evidence type="ECO:0000256" key="6">
    <source>
        <dbReference type="ARBA" id="ARBA00022692"/>
    </source>
</evidence>
<dbReference type="NCBIfam" id="TIGR02532">
    <property type="entry name" value="IV_pilin_GFxxxE"/>
    <property type="match status" value="1"/>
</dbReference>
<dbReference type="InterPro" id="IPR022346">
    <property type="entry name" value="T2SS_GspH"/>
</dbReference>
<dbReference type="SUPFAM" id="SSF54523">
    <property type="entry name" value="Pili subunits"/>
    <property type="match status" value="1"/>
</dbReference>
<sequence>MNRALLPAAEAGFSLVELMVALAIAGLAATAVILNLPSTTATPAIAAQRLAVRLAAARDMAVIAGRPVAVTLDATGYAFALRRDGAWVDPADRRLRRQAWPAGVALAPSAGQGSARHLVFDAMGMANAPLAITLSAGNGTAVVRVARDGVVAIGGARP</sequence>
<protein>
    <recommendedName>
        <fullName evidence="2">Type II secretion system protein H</fullName>
    </recommendedName>
    <alternativeName>
        <fullName evidence="10">General secretion pathway protein H</fullName>
    </alternativeName>
</protein>
<dbReference type="InterPro" id="IPR002416">
    <property type="entry name" value="T2SS_protein-GspH"/>
</dbReference>
<evidence type="ECO:0000256" key="8">
    <source>
        <dbReference type="ARBA" id="ARBA00023136"/>
    </source>
</evidence>
<evidence type="ECO:0000256" key="11">
    <source>
        <dbReference type="SAM" id="Phobius"/>
    </source>
</evidence>
<dbReference type="Proteomes" id="UP001184150">
    <property type="component" value="Unassembled WGS sequence"/>
</dbReference>
<feature type="domain" description="General secretion pathway GspH" evidence="12">
    <location>
        <begin position="46"/>
        <end position="149"/>
    </location>
</feature>
<evidence type="ECO:0000256" key="5">
    <source>
        <dbReference type="ARBA" id="ARBA00022519"/>
    </source>
</evidence>
<name>A0ABU1MN86_9SPHN</name>
<keyword evidence="5" id="KW-0997">Cell inner membrane</keyword>
<dbReference type="EMBL" id="JAVDRD010000006">
    <property type="protein sequence ID" value="MDR6511803.1"/>
    <property type="molecule type" value="Genomic_DNA"/>
</dbReference>
<dbReference type="Pfam" id="PF12019">
    <property type="entry name" value="GspH"/>
    <property type="match status" value="1"/>
</dbReference>
<keyword evidence="6 11" id="KW-0812">Transmembrane</keyword>
<keyword evidence="4" id="KW-0488">Methylation</keyword>
<dbReference type="PROSITE" id="PS00409">
    <property type="entry name" value="PROKAR_NTER_METHYL"/>
    <property type="match status" value="1"/>
</dbReference>
<comment type="caution">
    <text evidence="13">The sequence shown here is derived from an EMBL/GenBank/DDBJ whole genome shotgun (WGS) entry which is preliminary data.</text>
</comment>
<organism evidence="13 14">
    <name type="scientific">Novosphingobium capsulatum</name>
    <dbReference type="NCBI Taxonomy" id="13688"/>
    <lineage>
        <taxon>Bacteria</taxon>
        <taxon>Pseudomonadati</taxon>
        <taxon>Pseudomonadota</taxon>
        <taxon>Alphaproteobacteria</taxon>
        <taxon>Sphingomonadales</taxon>
        <taxon>Sphingomonadaceae</taxon>
        <taxon>Novosphingobium</taxon>
    </lineage>
</organism>
<evidence type="ECO:0000256" key="4">
    <source>
        <dbReference type="ARBA" id="ARBA00022481"/>
    </source>
</evidence>
<keyword evidence="3" id="KW-1003">Cell membrane</keyword>
<evidence type="ECO:0000256" key="1">
    <source>
        <dbReference type="ARBA" id="ARBA00004377"/>
    </source>
</evidence>